<dbReference type="PROSITE" id="PS50005">
    <property type="entry name" value="TPR"/>
    <property type="match status" value="1"/>
</dbReference>
<dbReference type="Gene3D" id="1.25.40.10">
    <property type="entry name" value="Tetratricopeptide repeat domain"/>
    <property type="match status" value="1"/>
</dbReference>
<dbReference type="Proteomes" id="UP000319296">
    <property type="component" value="Unassembled WGS sequence"/>
</dbReference>
<proteinExistence type="predicted"/>
<evidence type="ECO:0000313" key="3">
    <source>
        <dbReference type="Proteomes" id="UP000319296"/>
    </source>
</evidence>
<evidence type="ECO:0000256" key="1">
    <source>
        <dbReference type="PROSITE-ProRule" id="PRU00339"/>
    </source>
</evidence>
<sequence>MEQKTKTFAEIYESQGHYDKALNIYIELLKENPLDADLIDKIKDMQNLILSEKNKKKEAIAAKISLLSNLLDKIDIYKTKSIKSV</sequence>
<evidence type="ECO:0000313" key="2">
    <source>
        <dbReference type="EMBL" id="RZD17882.1"/>
    </source>
</evidence>
<feature type="repeat" description="TPR" evidence="1">
    <location>
        <begin position="2"/>
        <end position="35"/>
    </location>
</feature>
<dbReference type="InterPro" id="IPR011990">
    <property type="entry name" value="TPR-like_helical_dom_sf"/>
</dbReference>
<dbReference type="AlphaFoldDB" id="A0A519BKS6"/>
<organism evidence="2 3">
    <name type="scientific">Candidatus Acididesulfobacter diazotrophicus</name>
    <dbReference type="NCBI Taxonomy" id="2597226"/>
    <lineage>
        <taxon>Bacteria</taxon>
        <taxon>Deltaproteobacteria</taxon>
        <taxon>Candidatus Acidulodesulfobacterales</taxon>
        <taxon>Candidatus Acididesulfobacter</taxon>
    </lineage>
</organism>
<gene>
    <name evidence="2" type="ORF">EVG15_08755</name>
</gene>
<protein>
    <submittedName>
        <fullName evidence="2">Tetratricopeptide repeat protein</fullName>
    </submittedName>
</protein>
<reference evidence="2 3" key="1">
    <citation type="journal article" date="2019" name="ISME J.">
        <title>Insights into ecological role of a new deltaproteobacterial order Candidatus Acidulodesulfobacterales by metagenomics and metatranscriptomics.</title>
        <authorList>
            <person name="Tan S."/>
            <person name="Liu J."/>
            <person name="Fang Y."/>
            <person name="Hedlund B.P."/>
            <person name="Lian Z.H."/>
            <person name="Huang L.Y."/>
            <person name="Li J.T."/>
            <person name="Huang L.N."/>
            <person name="Li W.J."/>
            <person name="Jiang H.C."/>
            <person name="Dong H.L."/>
            <person name="Shu W.S."/>
        </authorList>
    </citation>
    <scope>NUCLEOTIDE SEQUENCE [LARGE SCALE GENOMIC DNA]</scope>
    <source>
        <strain evidence="2">AP1</strain>
    </source>
</reference>
<keyword evidence="1" id="KW-0802">TPR repeat</keyword>
<name>A0A519BKS6_9DELT</name>
<comment type="caution">
    <text evidence="2">The sequence shown here is derived from an EMBL/GenBank/DDBJ whole genome shotgun (WGS) entry which is preliminary data.</text>
</comment>
<accession>A0A519BKS6</accession>
<dbReference type="EMBL" id="SGBB01000019">
    <property type="protein sequence ID" value="RZD17882.1"/>
    <property type="molecule type" value="Genomic_DNA"/>
</dbReference>
<dbReference type="InterPro" id="IPR019734">
    <property type="entry name" value="TPR_rpt"/>
</dbReference>